<protein>
    <submittedName>
        <fullName evidence="3">Uncharacterized protein</fullName>
    </submittedName>
</protein>
<sequence length="236" mass="28173">MAKDYWVETTPSGRQRFVKTHAAPGLRRAHSDPHDGSTQSSRSRRVDFLDVTREEYNSALARERDLYRENEDLRRQNSALKANWRTCDEELRRIHSRVPALENAVRDLEYENRELRRGFDDYHHHHGSREREDALRKLRNKNTKLRNDNETLMARIRSLEREIREGVGDRARRLMEEISAWRRRHEKLGAKLDDATARNRILESDNKYLARQEMKYRSEVARLDAILRHYGLSVSR</sequence>
<evidence type="ECO:0000256" key="1">
    <source>
        <dbReference type="SAM" id="Coils"/>
    </source>
</evidence>
<feature type="region of interest" description="Disordered" evidence="2">
    <location>
        <begin position="20"/>
        <end position="46"/>
    </location>
</feature>
<evidence type="ECO:0000313" key="4">
    <source>
        <dbReference type="Proteomes" id="UP000283895"/>
    </source>
</evidence>
<feature type="coiled-coil region" evidence="1">
    <location>
        <begin position="56"/>
        <end position="83"/>
    </location>
</feature>
<dbReference type="STRING" id="356882.A0A423W361"/>
<feature type="coiled-coil region" evidence="1">
    <location>
        <begin position="128"/>
        <end position="205"/>
    </location>
</feature>
<gene>
    <name evidence="3" type="ORF">VMCG_07417</name>
</gene>
<reference evidence="3 4" key="1">
    <citation type="submission" date="2015-09" db="EMBL/GenBank/DDBJ databases">
        <title>Host preference determinants of Valsa canker pathogens revealed by comparative genomics.</title>
        <authorList>
            <person name="Yin Z."/>
            <person name="Huang L."/>
        </authorList>
    </citation>
    <scope>NUCLEOTIDE SEQUENCE [LARGE SCALE GENOMIC DNA]</scope>
    <source>
        <strain evidence="3 4">03-1</strain>
    </source>
</reference>
<name>A0A423W361_9PEZI</name>
<evidence type="ECO:0000256" key="2">
    <source>
        <dbReference type="SAM" id="MobiDB-lite"/>
    </source>
</evidence>
<dbReference type="AlphaFoldDB" id="A0A423W361"/>
<dbReference type="Proteomes" id="UP000283895">
    <property type="component" value="Unassembled WGS sequence"/>
</dbReference>
<proteinExistence type="predicted"/>
<keyword evidence="4" id="KW-1185">Reference proteome</keyword>
<keyword evidence="1" id="KW-0175">Coiled coil</keyword>
<comment type="caution">
    <text evidence="3">The sequence shown here is derived from an EMBL/GenBank/DDBJ whole genome shotgun (WGS) entry which is preliminary data.</text>
</comment>
<evidence type="ECO:0000313" key="3">
    <source>
        <dbReference type="EMBL" id="ROV97752.1"/>
    </source>
</evidence>
<dbReference type="EMBL" id="LKEA01000028">
    <property type="protein sequence ID" value="ROV97752.1"/>
    <property type="molecule type" value="Genomic_DNA"/>
</dbReference>
<organism evidence="3 4">
    <name type="scientific">Cytospora schulzeri</name>
    <dbReference type="NCBI Taxonomy" id="448051"/>
    <lineage>
        <taxon>Eukaryota</taxon>
        <taxon>Fungi</taxon>
        <taxon>Dikarya</taxon>
        <taxon>Ascomycota</taxon>
        <taxon>Pezizomycotina</taxon>
        <taxon>Sordariomycetes</taxon>
        <taxon>Sordariomycetidae</taxon>
        <taxon>Diaporthales</taxon>
        <taxon>Cytosporaceae</taxon>
        <taxon>Cytospora</taxon>
    </lineage>
</organism>
<accession>A0A423W361</accession>
<dbReference type="OrthoDB" id="4741350at2759"/>